<reference evidence="2 3" key="1">
    <citation type="journal article" date="2008" name="Science">
        <title>The Physcomitrella genome reveals evolutionary insights into the conquest of land by plants.</title>
        <authorList>
            <person name="Rensing S."/>
            <person name="Lang D."/>
            <person name="Zimmer A."/>
            <person name="Terry A."/>
            <person name="Salamov A."/>
            <person name="Shapiro H."/>
            <person name="Nishiyama T."/>
            <person name="Perroud P.-F."/>
            <person name="Lindquist E."/>
            <person name="Kamisugi Y."/>
            <person name="Tanahashi T."/>
            <person name="Sakakibara K."/>
            <person name="Fujita T."/>
            <person name="Oishi K."/>
            <person name="Shin-I T."/>
            <person name="Kuroki Y."/>
            <person name="Toyoda A."/>
            <person name="Suzuki Y."/>
            <person name="Hashimoto A."/>
            <person name="Yamaguchi K."/>
            <person name="Sugano A."/>
            <person name="Kohara Y."/>
            <person name="Fujiyama A."/>
            <person name="Anterola A."/>
            <person name="Aoki S."/>
            <person name="Ashton N."/>
            <person name="Barbazuk W.B."/>
            <person name="Barker E."/>
            <person name="Bennetzen J."/>
            <person name="Bezanilla M."/>
            <person name="Blankenship R."/>
            <person name="Cho S.H."/>
            <person name="Dutcher S."/>
            <person name="Estelle M."/>
            <person name="Fawcett J.A."/>
            <person name="Gundlach H."/>
            <person name="Hanada K."/>
            <person name="Heyl A."/>
            <person name="Hicks K.A."/>
            <person name="Hugh J."/>
            <person name="Lohr M."/>
            <person name="Mayer K."/>
            <person name="Melkozernov A."/>
            <person name="Murata T."/>
            <person name="Nelson D."/>
            <person name="Pils B."/>
            <person name="Prigge M."/>
            <person name="Reiss B."/>
            <person name="Renner T."/>
            <person name="Rombauts S."/>
            <person name="Rushton P."/>
            <person name="Sanderfoot A."/>
            <person name="Schween G."/>
            <person name="Shiu S.-H."/>
            <person name="Stueber K."/>
            <person name="Theodoulou F.L."/>
            <person name="Tu H."/>
            <person name="Van de Peer Y."/>
            <person name="Verrier P.J."/>
            <person name="Waters E."/>
            <person name="Wood A."/>
            <person name="Yang L."/>
            <person name="Cove D."/>
            <person name="Cuming A."/>
            <person name="Hasebe M."/>
            <person name="Lucas S."/>
            <person name="Mishler D.B."/>
            <person name="Reski R."/>
            <person name="Grigoriev I."/>
            <person name="Quatrano R.S."/>
            <person name="Boore J.L."/>
        </authorList>
    </citation>
    <scope>NUCLEOTIDE SEQUENCE [LARGE SCALE GENOMIC DNA]</scope>
    <source>
        <strain evidence="2 3">cv. Gransden 2004</strain>
    </source>
</reference>
<dbReference type="AlphaFoldDB" id="A0A7I3ZU52"/>
<dbReference type="Proteomes" id="UP000006727">
    <property type="component" value="Chromosome 6"/>
</dbReference>
<reference evidence="2" key="3">
    <citation type="submission" date="2020-12" db="UniProtKB">
        <authorList>
            <consortium name="EnsemblPlants"/>
        </authorList>
    </citation>
    <scope>IDENTIFICATION</scope>
</reference>
<keyword evidence="3" id="KW-1185">Reference proteome</keyword>
<dbReference type="EMBL" id="ABEU02000006">
    <property type="status" value="NOT_ANNOTATED_CDS"/>
    <property type="molecule type" value="Genomic_DNA"/>
</dbReference>
<feature type="compositionally biased region" description="Basic and acidic residues" evidence="1">
    <location>
        <begin position="13"/>
        <end position="34"/>
    </location>
</feature>
<dbReference type="Gramene" id="Pp3c6_6650V3.1">
    <property type="protein sequence ID" value="PAC:32977648.CDS.1"/>
    <property type="gene ID" value="Pp3c6_6650"/>
</dbReference>
<reference evidence="2 3" key="2">
    <citation type="journal article" date="2018" name="Plant J.">
        <title>The Physcomitrella patens chromosome-scale assembly reveals moss genome structure and evolution.</title>
        <authorList>
            <person name="Lang D."/>
            <person name="Ullrich K.K."/>
            <person name="Murat F."/>
            <person name="Fuchs J."/>
            <person name="Jenkins J."/>
            <person name="Haas F.B."/>
            <person name="Piednoel M."/>
            <person name="Gundlach H."/>
            <person name="Van Bel M."/>
            <person name="Meyberg R."/>
            <person name="Vives C."/>
            <person name="Morata J."/>
            <person name="Symeonidi A."/>
            <person name="Hiss M."/>
            <person name="Muchero W."/>
            <person name="Kamisugi Y."/>
            <person name="Saleh O."/>
            <person name="Blanc G."/>
            <person name="Decker E.L."/>
            <person name="van Gessel N."/>
            <person name="Grimwood J."/>
            <person name="Hayes R.D."/>
            <person name="Graham S.W."/>
            <person name="Gunter L.E."/>
            <person name="McDaniel S.F."/>
            <person name="Hoernstein S.N.W."/>
            <person name="Larsson A."/>
            <person name="Li F.W."/>
            <person name="Perroud P.F."/>
            <person name="Phillips J."/>
            <person name="Ranjan P."/>
            <person name="Rokshar D.S."/>
            <person name="Rothfels C.J."/>
            <person name="Schneider L."/>
            <person name="Shu S."/>
            <person name="Stevenson D.W."/>
            <person name="Thummler F."/>
            <person name="Tillich M."/>
            <person name="Villarreal Aguilar J.C."/>
            <person name="Widiez T."/>
            <person name="Wong G.K."/>
            <person name="Wymore A."/>
            <person name="Zhang Y."/>
            <person name="Zimmer A.D."/>
            <person name="Quatrano R.S."/>
            <person name="Mayer K.F.X."/>
            <person name="Goodstein D."/>
            <person name="Casacuberta J.M."/>
            <person name="Vandepoele K."/>
            <person name="Reski R."/>
            <person name="Cuming A.C."/>
            <person name="Tuskan G.A."/>
            <person name="Maumus F."/>
            <person name="Salse J."/>
            <person name="Schmutz J."/>
            <person name="Rensing S.A."/>
        </authorList>
    </citation>
    <scope>NUCLEOTIDE SEQUENCE [LARGE SCALE GENOMIC DNA]</scope>
    <source>
        <strain evidence="2 3">cv. Gransden 2004</strain>
    </source>
</reference>
<protein>
    <submittedName>
        <fullName evidence="2">Uncharacterized protein</fullName>
    </submittedName>
</protein>
<sequence length="174" mass="19398">RHFSLTHFSLTHSEKREGEGREITTTREGVRDSSTESADWIPGPPRRRGILLALVLFHPPRPFNLPYSSSLSSSWLSSSSLLAEQSWVPLVLVVSVGSALQQCCDWWRWGNTEPGVVRVKCLVVVVVKKEGEREKSLVLRFWGSLGLCLRRGFSPGAAEEVGGVSMTELIAPWR</sequence>
<dbReference type="InParanoid" id="A0A7I3ZU52"/>
<dbReference type="EnsemblPlants" id="Pp3c6_6650V3.1">
    <property type="protein sequence ID" value="PAC:32977648.CDS.1"/>
    <property type="gene ID" value="Pp3c6_6650"/>
</dbReference>
<organism evidence="2 3">
    <name type="scientific">Physcomitrium patens</name>
    <name type="common">Spreading-leaved earth moss</name>
    <name type="synonym">Physcomitrella patens</name>
    <dbReference type="NCBI Taxonomy" id="3218"/>
    <lineage>
        <taxon>Eukaryota</taxon>
        <taxon>Viridiplantae</taxon>
        <taxon>Streptophyta</taxon>
        <taxon>Embryophyta</taxon>
        <taxon>Bryophyta</taxon>
        <taxon>Bryophytina</taxon>
        <taxon>Bryopsida</taxon>
        <taxon>Funariidae</taxon>
        <taxon>Funariales</taxon>
        <taxon>Funariaceae</taxon>
        <taxon>Physcomitrium</taxon>
    </lineage>
</organism>
<accession>A0A7I3ZU52</accession>
<feature type="region of interest" description="Disordered" evidence="1">
    <location>
        <begin position="13"/>
        <end position="42"/>
    </location>
</feature>
<evidence type="ECO:0000256" key="1">
    <source>
        <dbReference type="SAM" id="MobiDB-lite"/>
    </source>
</evidence>
<evidence type="ECO:0000313" key="3">
    <source>
        <dbReference type="Proteomes" id="UP000006727"/>
    </source>
</evidence>
<proteinExistence type="predicted"/>
<name>A0A7I3ZU52_PHYPA</name>
<evidence type="ECO:0000313" key="2">
    <source>
        <dbReference type="EnsemblPlants" id="PAC:32977648.CDS.1"/>
    </source>
</evidence>